<dbReference type="AlphaFoldDB" id="A0AAX2JB95"/>
<dbReference type="InterPro" id="IPR000600">
    <property type="entry name" value="ROK"/>
</dbReference>
<evidence type="ECO:0000313" key="2">
    <source>
        <dbReference type="EMBL" id="SQJ02544.1"/>
    </source>
</evidence>
<dbReference type="SUPFAM" id="SSF53067">
    <property type="entry name" value="Actin-like ATPase domain"/>
    <property type="match status" value="1"/>
</dbReference>
<evidence type="ECO:0000256" key="1">
    <source>
        <dbReference type="ARBA" id="ARBA00006479"/>
    </source>
</evidence>
<dbReference type="InterPro" id="IPR043129">
    <property type="entry name" value="ATPase_NBD"/>
</dbReference>
<dbReference type="InterPro" id="IPR036388">
    <property type="entry name" value="WH-like_DNA-bd_sf"/>
</dbReference>
<proteinExistence type="inferred from homology"/>
<reference evidence="2 3" key="1">
    <citation type="submission" date="2018-06" db="EMBL/GenBank/DDBJ databases">
        <authorList>
            <consortium name="Pathogen Informatics"/>
            <person name="Doyle S."/>
        </authorList>
    </citation>
    <scope>NUCLEOTIDE SEQUENCE [LARGE SCALE GENOMIC DNA]</scope>
    <source>
        <strain evidence="2 3">NCTC12112</strain>
    </source>
</reference>
<dbReference type="RefSeq" id="WP_005977365.1">
    <property type="nucleotide sequence ID" value="NZ_BAABXY010000001.1"/>
</dbReference>
<dbReference type="SUPFAM" id="SSF46785">
    <property type="entry name" value="Winged helix' DNA-binding domain"/>
    <property type="match status" value="1"/>
</dbReference>
<dbReference type="EMBL" id="LS483487">
    <property type="protein sequence ID" value="SQJ02544.1"/>
    <property type="molecule type" value="Genomic_DNA"/>
</dbReference>
<dbReference type="GeneID" id="78456005"/>
<dbReference type="KEGG" id="ful:C4N20_14355"/>
<evidence type="ECO:0000313" key="3">
    <source>
        <dbReference type="Proteomes" id="UP000249008"/>
    </source>
</evidence>
<dbReference type="PANTHER" id="PTHR18964">
    <property type="entry name" value="ROK (REPRESSOR, ORF, KINASE) FAMILY"/>
    <property type="match status" value="1"/>
</dbReference>
<name>A0AAX2JB95_9FUSO</name>
<dbReference type="Gene3D" id="1.10.10.10">
    <property type="entry name" value="Winged helix-like DNA-binding domain superfamily/Winged helix DNA-binding domain"/>
    <property type="match status" value="1"/>
</dbReference>
<organism evidence="2 3">
    <name type="scientific">Fusobacterium ulcerans</name>
    <dbReference type="NCBI Taxonomy" id="861"/>
    <lineage>
        <taxon>Bacteria</taxon>
        <taxon>Fusobacteriati</taxon>
        <taxon>Fusobacteriota</taxon>
        <taxon>Fusobacteriia</taxon>
        <taxon>Fusobacteriales</taxon>
        <taxon>Fusobacteriaceae</taxon>
        <taxon>Fusobacterium</taxon>
    </lineage>
</organism>
<comment type="similarity">
    <text evidence="1">Belongs to the ROK (NagC/XylR) family.</text>
</comment>
<protein>
    <submittedName>
        <fullName evidence="2">Making large colonies protein</fullName>
    </submittedName>
</protein>
<dbReference type="Gene3D" id="3.30.420.40">
    <property type="match status" value="2"/>
</dbReference>
<dbReference type="Pfam" id="PF13412">
    <property type="entry name" value="HTH_24"/>
    <property type="match status" value="1"/>
</dbReference>
<sequence>MKIKDIKKRNISKILNALRKSNSISKKDLSEIINLAPSTLTEICSDLLEQGIIKELGEVNSDKPGRKKVLLSINYDYKKIIGIDIKNNFFSLTLTNLKGEVEAQKYFDKDTSEAYIFLDELIKEIKSFINENNLNKKELLGIGISIVGAVDFNTGSTMSFIGFWNESVPLKKIMEEKLGIPIYVNNNVKNLAIYQMFLEEELSDFFFLKYGTGVGGSLVVQSELFKKESSLSGEIGHSIINNDENICPICKRKGCFENNYSERAILEKMEKIYSKESTPIIFSLTSGDRENISFDIILKAGESGEIAVLKTLQEAADYLAILILNMFTLFYPKKIVLCGNIFKNDVFINYLFGYIHNKQIFDFKKIISVSSISEKEERCAPIFSVLKEKFYLL</sequence>
<dbReference type="Proteomes" id="UP000249008">
    <property type="component" value="Chromosome 1"/>
</dbReference>
<dbReference type="Pfam" id="PF00480">
    <property type="entry name" value="ROK"/>
    <property type="match status" value="1"/>
</dbReference>
<accession>A0AAX2JB95</accession>
<gene>
    <name evidence="2" type="primary">mlc_5</name>
    <name evidence="2" type="ORF">NCTC12112_01443</name>
</gene>
<dbReference type="PANTHER" id="PTHR18964:SF149">
    <property type="entry name" value="BIFUNCTIONAL UDP-N-ACETYLGLUCOSAMINE 2-EPIMERASE_N-ACETYLMANNOSAMINE KINASE"/>
    <property type="match status" value="1"/>
</dbReference>
<dbReference type="InterPro" id="IPR036390">
    <property type="entry name" value="WH_DNA-bd_sf"/>
</dbReference>